<comment type="caution">
    <text evidence="2">The sequence shown here is derived from an EMBL/GenBank/DDBJ whole genome shotgun (WGS) entry which is preliminary data.</text>
</comment>
<reference evidence="2 3" key="1">
    <citation type="submission" date="2024-06" db="EMBL/GenBank/DDBJ databases">
        <title>Complete genome of Phlyctema vagabunda strain 19-DSS-EL-015.</title>
        <authorList>
            <person name="Fiorenzani C."/>
        </authorList>
    </citation>
    <scope>NUCLEOTIDE SEQUENCE [LARGE SCALE GENOMIC DNA]</scope>
    <source>
        <strain evidence="2 3">19-DSS-EL-015</strain>
    </source>
</reference>
<organism evidence="2 3">
    <name type="scientific">Phlyctema vagabunda</name>
    <dbReference type="NCBI Taxonomy" id="108571"/>
    <lineage>
        <taxon>Eukaryota</taxon>
        <taxon>Fungi</taxon>
        <taxon>Dikarya</taxon>
        <taxon>Ascomycota</taxon>
        <taxon>Pezizomycotina</taxon>
        <taxon>Leotiomycetes</taxon>
        <taxon>Helotiales</taxon>
        <taxon>Dermateaceae</taxon>
        <taxon>Phlyctema</taxon>
    </lineage>
</organism>
<dbReference type="Proteomes" id="UP001629113">
    <property type="component" value="Unassembled WGS sequence"/>
</dbReference>
<dbReference type="EMBL" id="JBFCZG010000004">
    <property type="protein sequence ID" value="KAL3422901.1"/>
    <property type="molecule type" value="Genomic_DNA"/>
</dbReference>
<keyword evidence="3" id="KW-1185">Reference proteome</keyword>
<evidence type="ECO:0000313" key="2">
    <source>
        <dbReference type="EMBL" id="KAL3422901.1"/>
    </source>
</evidence>
<evidence type="ECO:0000256" key="1">
    <source>
        <dbReference type="SAM" id="MobiDB-lite"/>
    </source>
</evidence>
<feature type="compositionally biased region" description="Acidic residues" evidence="1">
    <location>
        <begin position="80"/>
        <end position="90"/>
    </location>
</feature>
<protein>
    <submittedName>
        <fullName evidence="2">Uncharacterized protein</fullName>
    </submittedName>
</protein>
<proteinExistence type="predicted"/>
<feature type="region of interest" description="Disordered" evidence="1">
    <location>
        <begin position="78"/>
        <end position="103"/>
    </location>
</feature>
<name>A0ABR4PIS4_9HELO</name>
<sequence length="134" mass="15382">MATDTHKGGLWALMTVRNSETQDPTMVFWRPVTVGSLAWIDIRPSETSPMDEWELSARCMAGCRFTDICDDFSAQWLGREEEEEEEEEKLDAENRQEDLPRYSRIGVGHARADEFLVKDGRSAKFRDSSSCLRC</sequence>
<gene>
    <name evidence="2" type="ORF">PVAG01_04648</name>
</gene>
<evidence type="ECO:0000313" key="3">
    <source>
        <dbReference type="Proteomes" id="UP001629113"/>
    </source>
</evidence>
<accession>A0ABR4PIS4</accession>
<feature type="compositionally biased region" description="Basic and acidic residues" evidence="1">
    <location>
        <begin position="91"/>
        <end position="101"/>
    </location>
</feature>